<reference evidence="1 2" key="1">
    <citation type="journal article" date="2023" name="G3 (Bethesda)">
        <title>A chromosome-length genome assembly and annotation of blackberry (Rubus argutus, cv. 'Hillquist').</title>
        <authorList>
            <person name="Bruna T."/>
            <person name="Aryal R."/>
            <person name="Dudchenko O."/>
            <person name="Sargent D.J."/>
            <person name="Mead D."/>
            <person name="Buti M."/>
            <person name="Cavallini A."/>
            <person name="Hytonen T."/>
            <person name="Andres J."/>
            <person name="Pham M."/>
            <person name="Weisz D."/>
            <person name="Mascagni F."/>
            <person name="Usai G."/>
            <person name="Natali L."/>
            <person name="Bassil N."/>
            <person name="Fernandez G.E."/>
            <person name="Lomsadze A."/>
            <person name="Armour M."/>
            <person name="Olukolu B."/>
            <person name="Poorten T."/>
            <person name="Britton C."/>
            <person name="Davik J."/>
            <person name="Ashrafi H."/>
            <person name="Aiden E.L."/>
            <person name="Borodovsky M."/>
            <person name="Worthington M."/>
        </authorList>
    </citation>
    <scope>NUCLEOTIDE SEQUENCE [LARGE SCALE GENOMIC DNA]</scope>
    <source>
        <strain evidence="1">PI 553951</strain>
    </source>
</reference>
<dbReference type="Proteomes" id="UP001457282">
    <property type="component" value="Unassembled WGS sequence"/>
</dbReference>
<dbReference type="AlphaFoldDB" id="A0AAW1WT97"/>
<keyword evidence="2" id="KW-1185">Reference proteome</keyword>
<sequence>MRGGCLAEDVKLTLKCVVGGVDELKLFESISGGSWLMKDFVGNTAASVAHWSEAEMDAVEEEEVRVVAGGKGWFVEKKVGSG</sequence>
<organism evidence="1 2">
    <name type="scientific">Rubus argutus</name>
    <name type="common">Southern blackberry</name>
    <dbReference type="NCBI Taxonomy" id="59490"/>
    <lineage>
        <taxon>Eukaryota</taxon>
        <taxon>Viridiplantae</taxon>
        <taxon>Streptophyta</taxon>
        <taxon>Embryophyta</taxon>
        <taxon>Tracheophyta</taxon>
        <taxon>Spermatophyta</taxon>
        <taxon>Magnoliopsida</taxon>
        <taxon>eudicotyledons</taxon>
        <taxon>Gunneridae</taxon>
        <taxon>Pentapetalae</taxon>
        <taxon>rosids</taxon>
        <taxon>fabids</taxon>
        <taxon>Rosales</taxon>
        <taxon>Rosaceae</taxon>
        <taxon>Rosoideae</taxon>
        <taxon>Rosoideae incertae sedis</taxon>
        <taxon>Rubus</taxon>
    </lineage>
</organism>
<evidence type="ECO:0000313" key="1">
    <source>
        <dbReference type="EMBL" id="KAK9927766.1"/>
    </source>
</evidence>
<comment type="caution">
    <text evidence="1">The sequence shown here is derived from an EMBL/GenBank/DDBJ whole genome shotgun (WGS) entry which is preliminary data.</text>
</comment>
<proteinExistence type="predicted"/>
<dbReference type="EMBL" id="JBEDUW010000005">
    <property type="protein sequence ID" value="KAK9927766.1"/>
    <property type="molecule type" value="Genomic_DNA"/>
</dbReference>
<accession>A0AAW1WT97</accession>
<evidence type="ECO:0000313" key="2">
    <source>
        <dbReference type="Proteomes" id="UP001457282"/>
    </source>
</evidence>
<gene>
    <name evidence="1" type="ORF">M0R45_024933</name>
</gene>
<name>A0AAW1WT97_RUBAR</name>
<protein>
    <submittedName>
        <fullName evidence="1">Uncharacterized protein</fullName>
    </submittedName>
</protein>